<reference evidence="3" key="1">
    <citation type="journal article" date="2019" name="Int. J. Syst. Evol. Microbiol.">
        <title>The Global Catalogue of Microorganisms (GCM) 10K type strain sequencing project: providing services to taxonomists for standard genome sequencing and annotation.</title>
        <authorList>
            <consortium name="The Broad Institute Genomics Platform"/>
            <consortium name="The Broad Institute Genome Sequencing Center for Infectious Disease"/>
            <person name="Wu L."/>
            <person name="Ma J."/>
        </authorList>
    </citation>
    <scope>NUCLEOTIDE SEQUENCE [LARGE SCALE GENOMIC DNA]</scope>
    <source>
        <strain evidence="3">JCM 15503</strain>
    </source>
</reference>
<dbReference type="EMBL" id="BAAAEW010000011">
    <property type="protein sequence ID" value="GAA0749751.1"/>
    <property type="molecule type" value="Genomic_DNA"/>
</dbReference>
<evidence type="ECO:0000256" key="1">
    <source>
        <dbReference type="SAM" id="SignalP"/>
    </source>
</evidence>
<feature type="chain" id="PRO_5045824346" description="SH3 domain-containing protein" evidence="1">
    <location>
        <begin position="21"/>
        <end position="139"/>
    </location>
</feature>
<organism evidence="2 3">
    <name type="scientific">Ideonella azotifigens</name>
    <dbReference type="NCBI Taxonomy" id="513160"/>
    <lineage>
        <taxon>Bacteria</taxon>
        <taxon>Pseudomonadati</taxon>
        <taxon>Pseudomonadota</taxon>
        <taxon>Betaproteobacteria</taxon>
        <taxon>Burkholderiales</taxon>
        <taxon>Sphaerotilaceae</taxon>
        <taxon>Ideonella</taxon>
    </lineage>
</organism>
<keyword evidence="3" id="KW-1185">Reference proteome</keyword>
<dbReference type="RefSeq" id="WP_141291951.1">
    <property type="nucleotide sequence ID" value="NZ_BAAAEW010000011.1"/>
</dbReference>
<evidence type="ECO:0000313" key="3">
    <source>
        <dbReference type="Proteomes" id="UP001500279"/>
    </source>
</evidence>
<dbReference type="Proteomes" id="UP001500279">
    <property type="component" value="Unassembled WGS sequence"/>
</dbReference>
<keyword evidence="1" id="KW-0732">Signal</keyword>
<protein>
    <recommendedName>
        <fullName evidence="4">SH3 domain-containing protein</fullName>
    </recommendedName>
</protein>
<proteinExistence type="predicted"/>
<name>A0ABP3VBH2_9BURK</name>
<evidence type="ECO:0000313" key="2">
    <source>
        <dbReference type="EMBL" id="GAA0749751.1"/>
    </source>
</evidence>
<gene>
    <name evidence="2" type="ORF">GCM10009107_20640</name>
</gene>
<evidence type="ECO:0008006" key="4">
    <source>
        <dbReference type="Google" id="ProtNLM"/>
    </source>
</evidence>
<sequence length="139" mass="14639">MYKKILAASALLASMSMAHAFVNSAIALDGYCDSFTDLTTEGQTGAAGTWHNVDCNGTTLTTGGAQVRTGTDLRIGYVLGSSGAAMLMPSGKEVTWWIKDDKTWTVYDWQGVVLNQGTWTAMPRGTLAPSGSAPSVIGR</sequence>
<comment type="caution">
    <text evidence="2">The sequence shown here is derived from an EMBL/GenBank/DDBJ whole genome shotgun (WGS) entry which is preliminary data.</text>
</comment>
<feature type="signal peptide" evidence="1">
    <location>
        <begin position="1"/>
        <end position="20"/>
    </location>
</feature>
<accession>A0ABP3VBH2</accession>